<reference evidence="2" key="1">
    <citation type="journal article" date="2019" name="Int. J. Syst. Evol. Microbiol.">
        <title>The Global Catalogue of Microorganisms (GCM) 10K type strain sequencing project: providing services to taxonomists for standard genome sequencing and annotation.</title>
        <authorList>
            <consortium name="The Broad Institute Genomics Platform"/>
            <consortium name="The Broad Institute Genome Sequencing Center for Infectious Disease"/>
            <person name="Wu L."/>
            <person name="Ma J."/>
        </authorList>
    </citation>
    <scope>NUCLEOTIDE SEQUENCE [LARGE SCALE GENOMIC DNA]</scope>
    <source>
        <strain evidence="2">KACC 11588</strain>
    </source>
</reference>
<evidence type="ECO:0008006" key="3">
    <source>
        <dbReference type="Google" id="ProtNLM"/>
    </source>
</evidence>
<dbReference type="Gene3D" id="3.40.50.2300">
    <property type="match status" value="1"/>
</dbReference>
<proteinExistence type="predicted"/>
<organism evidence="1 2">
    <name type="scientific">Rubellimicrobium aerolatum</name>
    <dbReference type="NCBI Taxonomy" id="490979"/>
    <lineage>
        <taxon>Bacteria</taxon>
        <taxon>Pseudomonadati</taxon>
        <taxon>Pseudomonadota</taxon>
        <taxon>Alphaproteobacteria</taxon>
        <taxon>Rhodobacterales</taxon>
        <taxon>Roseobacteraceae</taxon>
        <taxon>Rubellimicrobium</taxon>
    </lineage>
</organism>
<sequence length="116" mass="12402">MTTNGRTYLIVHPQAVVAMDLAMAIRDFEPAASVVVGTGEAEALERLGTPERIAVAFVDREPRAYANSELARLVRERGGRAVLLGDDAERGPDLGFPVLTRPFTAEQVAEVLAAIG</sequence>
<protein>
    <recommendedName>
        <fullName evidence="3">Response regulatory domain-containing protein</fullName>
    </recommendedName>
</protein>
<dbReference type="Proteomes" id="UP001596056">
    <property type="component" value="Unassembled WGS sequence"/>
</dbReference>
<accession>A0ABW0SGY5</accession>
<dbReference type="RefSeq" id="WP_209840911.1">
    <property type="nucleotide sequence ID" value="NZ_JAGGJP010000009.1"/>
</dbReference>
<comment type="caution">
    <text evidence="1">The sequence shown here is derived from an EMBL/GenBank/DDBJ whole genome shotgun (WGS) entry which is preliminary data.</text>
</comment>
<evidence type="ECO:0000313" key="1">
    <source>
        <dbReference type="EMBL" id="MFC5567860.1"/>
    </source>
</evidence>
<keyword evidence="2" id="KW-1185">Reference proteome</keyword>
<name>A0ABW0SGY5_9RHOB</name>
<evidence type="ECO:0000313" key="2">
    <source>
        <dbReference type="Proteomes" id="UP001596056"/>
    </source>
</evidence>
<dbReference type="EMBL" id="JBHSNA010000020">
    <property type="protein sequence ID" value="MFC5567860.1"/>
    <property type="molecule type" value="Genomic_DNA"/>
</dbReference>
<gene>
    <name evidence="1" type="ORF">ACFPOC_15710</name>
</gene>